<evidence type="ECO:0000313" key="14">
    <source>
        <dbReference type="EMBL" id="PIU14886.1"/>
    </source>
</evidence>
<accession>A0A2M6XU50</accession>
<dbReference type="SUPFAM" id="SSF53271">
    <property type="entry name" value="PRTase-like"/>
    <property type="match status" value="1"/>
</dbReference>
<evidence type="ECO:0000256" key="7">
    <source>
        <dbReference type="ARBA" id="ARBA00011893"/>
    </source>
</evidence>
<comment type="subcellular location">
    <subcellularLocation>
        <location evidence="3 12">Cytoplasm</location>
    </subcellularLocation>
</comment>
<dbReference type="AlphaFoldDB" id="A0A2M6XU50"/>
<evidence type="ECO:0000256" key="11">
    <source>
        <dbReference type="ARBA" id="ARBA00022726"/>
    </source>
</evidence>
<dbReference type="PANTHER" id="PTHR32315:SF3">
    <property type="entry name" value="ADENINE PHOSPHORIBOSYLTRANSFERASE"/>
    <property type="match status" value="1"/>
</dbReference>
<dbReference type="NCBIfam" id="TIGR01090">
    <property type="entry name" value="apt"/>
    <property type="match status" value="1"/>
</dbReference>
<evidence type="ECO:0000256" key="9">
    <source>
        <dbReference type="ARBA" id="ARBA00022676"/>
    </source>
</evidence>
<evidence type="ECO:0000256" key="2">
    <source>
        <dbReference type="ARBA" id="ARBA00003968"/>
    </source>
</evidence>
<comment type="pathway">
    <text evidence="4 12">Purine metabolism; AMP biosynthesis via salvage pathway; AMP from adenine: step 1/1.</text>
</comment>
<dbReference type="CDD" id="cd06223">
    <property type="entry name" value="PRTases_typeI"/>
    <property type="match status" value="1"/>
</dbReference>
<dbReference type="EC" id="2.4.2.7" evidence="7 12"/>
<dbReference type="InterPro" id="IPR029057">
    <property type="entry name" value="PRTase-like"/>
</dbReference>
<sequence length="173" mass="19197">MYLSALKSRIISVPDWPKKGVMFRDITPVLEDKKCFQFLIDELAKMAKGKRIDKVIGIDARGFILAASLAYKLKAGLAIVRKKGKLPRPTVSETYDLEYASETVEMHQDSIKKGERILLVDDVLATGGTMSSVVKIIKKLGGKITGLLFFIELNNLGGRAKLKGQKIKSLIKF</sequence>
<proteinExistence type="inferred from homology"/>
<evidence type="ECO:0000256" key="8">
    <source>
        <dbReference type="ARBA" id="ARBA00022490"/>
    </source>
</evidence>
<dbReference type="HAMAP" id="MF_00004">
    <property type="entry name" value="Aden_phosphoribosyltr"/>
    <property type="match status" value="1"/>
</dbReference>
<evidence type="ECO:0000256" key="6">
    <source>
        <dbReference type="ARBA" id="ARBA00011738"/>
    </source>
</evidence>
<comment type="caution">
    <text evidence="14">The sequence shown here is derived from an EMBL/GenBank/DDBJ whole genome shotgun (WGS) entry which is preliminary data.</text>
</comment>
<keyword evidence="9 12" id="KW-0328">Glycosyltransferase</keyword>
<dbReference type="NCBIfam" id="NF002634">
    <property type="entry name" value="PRK02304.1-3"/>
    <property type="match status" value="1"/>
</dbReference>
<dbReference type="InterPro" id="IPR000836">
    <property type="entry name" value="PRTase_dom"/>
</dbReference>
<keyword evidence="10 12" id="KW-0808">Transferase</keyword>
<evidence type="ECO:0000313" key="15">
    <source>
        <dbReference type="Proteomes" id="UP000229784"/>
    </source>
</evidence>
<evidence type="ECO:0000256" key="3">
    <source>
        <dbReference type="ARBA" id="ARBA00004496"/>
    </source>
</evidence>
<dbReference type="Gene3D" id="3.40.50.2020">
    <property type="match status" value="1"/>
</dbReference>
<dbReference type="EMBL" id="PEXQ01000059">
    <property type="protein sequence ID" value="PIU14886.1"/>
    <property type="molecule type" value="Genomic_DNA"/>
</dbReference>
<dbReference type="FunFam" id="3.40.50.2020:FF:000004">
    <property type="entry name" value="Adenine phosphoribosyltransferase"/>
    <property type="match status" value="1"/>
</dbReference>
<dbReference type="Pfam" id="PF00156">
    <property type="entry name" value="Pribosyltran"/>
    <property type="match status" value="1"/>
</dbReference>
<evidence type="ECO:0000259" key="13">
    <source>
        <dbReference type="Pfam" id="PF00156"/>
    </source>
</evidence>
<comment type="function">
    <text evidence="2 12">Catalyzes a salvage reaction resulting in the formation of AMP, that is energically less costly than de novo synthesis.</text>
</comment>
<evidence type="ECO:0000256" key="4">
    <source>
        <dbReference type="ARBA" id="ARBA00004659"/>
    </source>
</evidence>
<protein>
    <recommendedName>
        <fullName evidence="7 12">Adenine phosphoribosyltransferase</fullName>
        <shortName evidence="12">APRT</shortName>
        <ecNumber evidence="7 12">2.4.2.7</ecNumber>
    </recommendedName>
</protein>
<dbReference type="InterPro" id="IPR050054">
    <property type="entry name" value="UPRTase/APRTase"/>
</dbReference>
<dbReference type="GO" id="GO:0006166">
    <property type="term" value="P:purine ribonucleoside salvage"/>
    <property type="evidence" value="ECO:0007669"/>
    <property type="project" value="UniProtKB-UniRule"/>
</dbReference>
<evidence type="ECO:0000256" key="10">
    <source>
        <dbReference type="ARBA" id="ARBA00022679"/>
    </source>
</evidence>
<dbReference type="PANTHER" id="PTHR32315">
    <property type="entry name" value="ADENINE PHOSPHORIBOSYLTRANSFERASE"/>
    <property type="match status" value="1"/>
</dbReference>
<comment type="subunit">
    <text evidence="6 12">Homodimer.</text>
</comment>
<dbReference type="NCBIfam" id="NF002636">
    <property type="entry name" value="PRK02304.1-5"/>
    <property type="match status" value="1"/>
</dbReference>
<dbReference type="UniPathway" id="UPA00588">
    <property type="reaction ID" value="UER00646"/>
</dbReference>
<name>A0A2M6XU50_9BACT</name>
<evidence type="ECO:0000256" key="5">
    <source>
        <dbReference type="ARBA" id="ARBA00008391"/>
    </source>
</evidence>
<gene>
    <name evidence="12" type="primary">apt</name>
    <name evidence="14" type="ORF">COT20_02355</name>
</gene>
<dbReference type="GO" id="GO:0006168">
    <property type="term" value="P:adenine salvage"/>
    <property type="evidence" value="ECO:0007669"/>
    <property type="project" value="InterPro"/>
</dbReference>
<evidence type="ECO:0000256" key="1">
    <source>
        <dbReference type="ARBA" id="ARBA00000868"/>
    </source>
</evidence>
<feature type="domain" description="Phosphoribosyltransferase" evidence="13">
    <location>
        <begin position="42"/>
        <end position="150"/>
    </location>
</feature>
<dbReference type="GO" id="GO:0002055">
    <property type="term" value="F:adenine binding"/>
    <property type="evidence" value="ECO:0007669"/>
    <property type="project" value="TreeGrafter"/>
</dbReference>
<reference evidence="15" key="1">
    <citation type="submission" date="2017-09" db="EMBL/GenBank/DDBJ databases">
        <title>Depth-based differentiation of microbial function through sediment-hosted aquifers and enrichment of novel symbionts in the deep terrestrial subsurface.</title>
        <authorList>
            <person name="Probst A.J."/>
            <person name="Ladd B."/>
            <person name="Jarett J.K."/>
            <person name="Geller-Mcgrath D.E."/>
            <person name="Sieber C.M.K."/>
            <person name="Emerson J.B."/>
            <person name="Anantharaman K."/>
            <person name="Thomas B.C."/>
            <person name="Malmstrom R."/>
            <person name="Stieglmeier M."/>
            <person name="Klingl A."/>
            <person name="Woyke T."/>
            <person name="Ryan C.M."/>
            <person name="Banfield J.F."/>
        </authorList>
    </citation>
    <scope>NUCLEOTIDE SEQUENCE [LARGE SCALE GENOMIC DNA]</scope>
</reference>
<dbReference type="GO" id="GO:0044209">
    <property type="term" value="P:AMP salvage"/>
    <property type="evidence" value="ECO:0007669"/>
    <property type="project" value="UniProtKB-UniRule"/>
</dbReference>
<organism evidence="14 15">
    <name type="scientific">bacterium (Candidatus Gribaldobacteria) CG08_land_8_20_14_0_20_39_15</name>
    <dbReference type="NCBI Taxonomy" id="2014273"/>
    <lineage>
        <taxon>Bacteria</taxon>
        <taxon>Candidatus Gribaldobacteria</taxon>
    </lineage>
</organism>
<dbReference type="GO" id="GO:0016208">
    <property type="term" value="F:AMP binding"/>
    <property type="evidence" value="ECO:0007669"/>
    <property type="project" value="TreeGrafter"/>
</dbReference>
<evidence type="ECO:0000256" key="12">
    <source>
        <dbReference type="HAMAP-Rule" id="MF_00004"/>
    </source>
</evidence>
<keyword evidence="8 12" id="KW-0963">Cytoplasm</keyword>
<dbReference type="GO" id="GO:0003999">
    <property type="term" value="F:adenine phosphoribosyltransferase activity"/>
    <property type="evidence" value="ECO:0007669"/>
    <property type="project" value="UniProtKB-UniRule"/>
</dbReference>
<keyword evidence="11 12" id="KW-0660">Purine salvage</keyword>
<comment type="catalytic activity">
    <reaction evidence="1 12">
        <text>AMP + diphosphate = 5-phospho-alpha-D-ribose 1-diphosphate + adenine</text>
        <dbReference type="Rhea" id="RHEA:16609"/>
        <dbReference type="ChEBI" id="CHEBI:16708"/>
        <dbReference type="ChEBI" id="CHEBI:33019"/>
        <dbReference type="ChEBI" id="CHEBI:58017"/>
        <dbReference type="ChEBI" id="CHEBI:456215"/>
        <dbReference type="EC" id="2.4.2.7"/>
    </reaction>
</comment>
<dbReference type="InterPro" id="IPR005764">
    <property type="entry name" value="Ade_phspho_trans"/>
</dbReference>
<dbReference type="GO" id="GO:0005737">
    <property type="term" value="C:cytoplasm"/>
    <property type="evidence" value="ECO:0007669"/>
    <property type="project" value="UniProtKB-SubCell"/>
</dbReference>
<comment type="similarity">
    <text evidence="5 12">Belongs to the purine/pyrimidine phosphoribosyltransferase family.</text>
</comment>
<dbReference type="Proteomes" id="UP000229784">
    <property type="component" value="Unassembled WGS sequence"/>
</dbReference>